<keyword evidence="3" id="KW-1185">Reference proteome</keyword>
<reference evidence="2" key="1">
    <citation type="submission" date="2023-04" db="EMBL/GenBank/DDBJ databases">
        <title>Phytophthora lilii NBRC 32176.</title>
        <authorList>
            <person name="Ichikawa N."/>
            <person name="Sato H."/>
            <person name="Tonouchi N."/>
        </authorList>
    </citation>
    <scope>NUCLEOTIDE SEQUENCE</scope>
    <source>
        <strain evidence="2">NBRC 32176</strain>
    </source>
</reference>
<dbReference type="PANTHER" id="PTHR40866">
    <property type="entry name" value="BED-TYPE DOMAIN-CONTAINING PROTEIN"/>
    <property type="match status" value="1"/>
</dbReference>
<dbReference type="EMBL" id="BSXW01001781">
    <property type="protein sequence ID" value="GMF39128.1"/>
    <property type="molecule type" value="Genomic_DNA"/>
</dbReference>
<evidence type="ECO:0000313" key="3">
    <source>
        <dbReference type="Proteomes" id="UP001165083"/>
    </source>
</evidence>
<dbReference type="AlphaFoldDB" id="A0A9W6XH59"/>
<feature type="region of interest" description="Disordered" evidence="1">
    <location>
        <begin position="157"/>
        <end position="191"/>
    </location>
</feature>
<comment type="caution">
    <text evidence="2">The sequence shown here is derived from an EMBL/GenBank/DDBJ whole genome shotgun (WGS) entry which is preliminary data.</text>
</comment>
<protein>
    <submittedName>
        <fullName evidence="2">Unnamed protein product</fullName>
    </submittedName>
</protein>
<sequence>MFTTRPETWLGFGWRQLQLKLVDSDEDGRSAGGMCQPSLNLAVNKYLEPHEDLLSEVNNLMVELRHEKNLAELKKHTELCPVKRDTTRWSSTFTMGSGTSASARTSRKLTQLKSRFRQAAARKYRHVRGSPHVRRSSRRVINGTALSSARTGALKRFEATQASSKKRKEREEDYASQLLQGKGKKAKQAPGANSYIPLVKLDPQIRTLSRGCFRNVSLS</sequence>
<gene>
    <name evidence="2" type="ORF">Plil01_001623200</name>
</gene>
<dbReference type="Proteomes" id="UP001165083">
    <property type="component" value="Unassembled WGS sequence"/>
</dbReference>
<organism evidence="2 3">
    <name type="scientific">Phytophthora lilii</name>
    <dbReference type="NCBI Taxonomy" id="2077276"/>
    <lineage>
        <taxon>Eukaryota</taxon>
        <taxon>Sar</taxon>
        <taxon>Stramenopiles</taxon>
        <taxon>Oomycota</taxon>
        <taxon>Peronosporomycetes</taxon>
        <taxon>Peronosporales</taxon>
        <taxon>Peronosporaceae</taxon>
        <taxon>Phytophthora</taxon>
    </lineage>
</organism>
<evidence type="ECO:0000256" key="1">
    <source>
        <dbReference type="SAM" id="MobiDB-lite"/>
    </source>
</evidence>
<name>A0A9W6XH59_9STRA</name>
<dbReference type="OrthoDB" id="107123at2759"/>
<dbReference type="PANTHER" id="PTHR40866:SF1">
    <property type="entry name" value="BED-TYPE DOMAIN-CONTAINING PROTEIN"/>
    <property type="match status" value="1"/>
</dbReference>
<proteinExistence type="predicted"/>
<accession>A0A9W6XH59</accession>
<evidence type="ECO:0000313" key="2">
    <source>
        <dbReference type="EMBL" id="GMF39128.1"/>
    </source>
</evidence>